<dbReference type="InterPro" id="IPR001753">
    <property type="entry name" value="Enoyl-CoA_hydra/iso"/>
</dbReference>
<dbReference type="PATRIC" id="fig|136160.3.peg.4027"/>
<dbReference type="InterPro" id="IPR029045">
    <property type="entry name" value="ClpP/crotonase-like_dom_sf"/>
</dbReference>
<dbReference type="PROSITE" id="PS00166">
    <property type="entry name" value="ENOYL_COA_HYDRATASE"/>
    <property type="match status" value="1"/>
</dbReference>
<dbReference type="PANTHER" id="PTHR11941:SF54">
    <property type="entry name" value="ENOYL-COA HYDRATASE, MITOCHONDRIAL"/>
    <property type="match status" value="1"/>
</dbReference>
<proteinExistence type="inferred from homology"/>
<dbReference type="CDD" id="cd06558">
    <property type="entry name" value="crotonase-like"/>
    <property type="match status" value="1"/>
</dbReference>
<comment type="caution">
    <text evidence="4">The sequence shown here is derived from an EMBL/GenBank/DDBJ whole genome shotgun (WGS) entry which is preliminary data.</text>
</comment>
<dbReference type="Gene3D" id="1.10.12.10">
    <property type="entry name" value="Lyase 2-enoyl-coa Hydratase, Chain A, domain 2"/>
    <property type="match status" value="1"/>
</dbReference>
<dbReference type="Pfam" id="PF00378">
    <property type="entry name" value="ECH_1"/>
    <property type="match status" value="1"/>
</dbReference>
<keyword evidence="2 4" id="KW-0456">Lyase</keyword>
<name>A0A0M0KD75_ALKHA</name>
<dbReference type="AlphaFoldDB" id="A0A0M0KD75"/>
<evidence type="ECO:0000256" key="2">
    <source>
        <dbReference type="ARBA" id="ARBA00023239"/>
    </source>
</evidence>
<dbReference type="EC" id="4.2.1.17" evidence="4"/>
<dbReference type="InterPro" id="IPR018376">
    <property type="entry name" value="Enoyl-CoA_hyd/isom_CS"/>
</dbReference>
<dbReference type="GeneID" id="87595744"/>
<comment type="similarity">
    <text evidence="1 3">Belongs to the enoyl-CoA hydratase/isomerase family.</text>
</comment>
<dbReference type="InterPro" id="IPR014748">
    <property type="entry name" value="Enoyl-CoA_hydra_C"/>
</dbReference>
<dbReference type="Gene3D" id="3.90.226.10">
    <property type="entry name" value="2-enoyl-CoA Hydratase, Chain A, domain 1"/>
    <property type="match status" value="1"/>
</dbReference>
<dbReference type="FunFam" id="3.90.226.10:FF:000009">
    <property type="entry name" value="Carnitinyl-CoA dehydratase"/>
    <property type="match status" value="1"/>
</dbReference>
<evidence type="ECO:0000256" key="3">
    <source>
        <dbReference type="RuleBase" id="RU003707"/>
    </source>
</evidence>
<dbReference type="PANTHER" id="PTHR11941">
    <property type="entry name" value="ENOYL-COA HYDRATASE-RELATED"/>
    <property type="match status" value="1"/>
</dbReference>
<evidence type="ECO:0000313" key="4">
    <source>
        <dbReference type="EMBL" id="KOO36806.1"/>
    </source>
</evidence>
<protein>
    <submittedName>
        <fullName evidence="4">Enoyl-CoA hydratase</fullName>
        <ecNumber evidence="4">4.2.1.17</ecNumber>
    </submittedName>
</protein>
<sequence>MSSDFIQSWTEGAVGVIQLNRPKVANALNRQMVQEIVEQAERYDRDQEIRVILVKGSERAFAAGADIREMEGETPIRFELADPFADWDRFTRIHKPMVAAVNGFALGGGFELALHCDLIVAATNARFGFPEVSLGVLPGAGGTQLLTRAVGRKKALEWIWTGKHISAQEALQIGIINKIVEPELVEEEAFRLARTIVKQAPIAVRLIKEAVHQAEDVTLADGMMLERKNFYLAFATKDQKEGMKAFLEKRPPIFKGE</sequence>
<dbReference type="GO" id="GO:0004300">
    <property type="term" value="F:enoyl-CoA hydratase activity"/>
    <property type="evidence" value="ECO:0007669"/>
    <property type="project" value="UniProtKB-EC"/>
</dbReference>
<dbReference type="EMBL" id="LILD01000003">
    <property type="protein sequence ID" value="KOO36806.1"/>
    <property type="molecule type" value="Genomic_DNA"/>
</dbReference>
<reference evidence="4" key="1">
    <citation type="submission" date="2015-08" db="EMBL/GenBank/DDBJ databases">
        <title>Complete DNA Sequence of Pseudomonas syringae pv. actinidiae, the Causal Agent of Kiwifruit Canker Disease.</title>
        <authorList>
            <person name="Rikkerink E.H.A."/>
            <person name="Fineran P.C."/>
        </authorList>
    </citation>
    <scope>NUCLEOTIDE SEQUENCE</scope>
    <source>
        <strain evidence="4">DSM 13666</strain>
    </source>
</reference>
<dbReference type="FunFam" id="1.10.12.10:FF:000001">
    <property type="entry name" value="Probable enoyl-CoA hydratase, mitochondrial"/>
    <property type="match status" value="1"/>
</dbReference>
<dbReference type="SUPFAM" id="SSF52096">
    <property type="entry name" value="ClpP/crotonase"/>
    <property type="match status" value="1"/>
</dbReference>
<dbReference type="RefSeq" id="WP_053432052.1">
    <property type="nucleotide sequence ID" value="NZ_CP040441.1"/>
</dbReference>
<accession>A0A0M0KD75</accession>
<evidence type="ECO:0000256" key="1">
    <source>
        <dbReference type="ARBA" id="ARBA00005254"/>
    </source>
</evidence>
<organism evidence="4">
    <name type="scientific">Halalkalibacterium halodurans</name>
    <name type="common">Bacillus halodurans</name>
    <dbReference type="NCBI Taxonomy" id="86665"/>
    <lineage>
        <taxon>Bacteria</taxon>
        <taxon>Bacillati</taxon>
        <taxon>Bacillota</taxon>
        <taxon>Bacilli</taxon>
        <taxon>Bacillales</taxon>
        <taxon>Bacillaceae</taxon>
        <taxon>Halalkalibacterium (ex Joshi et al. 2022)</taxon>
    </lineage>
</organism>
<gene>
    <name evidence="4" type="ORF">AMD02_15440</name>
</gene>
<dbReference type="GO" id="GO:0006635">
    <property type="term" value="P:fatty acid beta-oxidation"/>
    <property type="evidence" value="ECO:0007669"/>
    <property type="project" value="TreeGrafter"/>
</dbReference>